<dbReference type="EMBL" id="UINC01135692">
    <property type="protein sequence ID" value="SVD19992.1"/>
    <property type="molecule type" value="Genomic_DNA"/>
</dbReference>
<name>A0A382TDX4_9ZZZZ</name>
<feature type="non-terminal residue" evidence="1">
    <location>
        <position position="108"/>
    </location>
</feature>
<evidence type="ECO:0000313" key="1">
    <source>
        <dbReference type="EMBL" id="SVD19992.1"/>
    </source>
</evidence>
<organism evidence="1">
    <name type="scientific">marine metagenome</name>
    <dbReference type="NCBI Taxonomy" id="408172"/>
    <lineage>
        <taxon>unclassified sequences</taxon>
        <taxon>metagenomes</taxon>
        <taxon>ecological metagenomes</taxon>
    </lineage>
</organism>
<evidence type="ECO:0008006" key="2">
    <source>
        <dbReference type="Google" id="ProtNLM"/>
    </source>
</evidence>
<proteinExistence type="predicted"/>
<accession>A0A382TDX4</accession>
<reference evidence="1" key="1">
    <citation type="submission" date="2018-05" db="EMBL/GenBank/DDBJ databases">
        <authorList>
            <person name="Lanie J.A."/>
            <person name="Ng W.-L."/>
            <person name="Kazmierczak K.M."/>
            <person name="Andrzejewski T.M."/>
            <person name="Davidsen T.M."/>
            <person name="Wayne K.J."/>
            <person name="Tettelin H."/>
            <person name="Glass J.I."/>
            <person name="Rusch D."/>
            <person name="Podicherti R."/>
            <person name="Tsui H.-C.T."/>
            <person name="Winkler M.E."/>
        </authorList>
    </citation>
    <scope>NUCLEOTIDE SEQUENCE</scope>
</reference>
<sequence>MPSARDNSVELDPNFIVVGIGGFDVNDNETAGQFEVQARFQKKIWLFKPQVGAFVTTKSGFYAYVGGAMDLFFGRRYVVSPGFSIGTYGKGDGKKLGGALEFRSSLEI</sequence>
<dbReference type="AlphaFoldDB" id="A0A382TDX4"/>
<gene>
    <name evidence="1" type="ORF">METZ01_LOCUS372846</name>
</gene>
<protein>
    <recommendedName>
        <fullName evidence="2">Outer membrane protein beta-barrel domain-containing protein</fullName>
    </recommendedName>
</protein>